<organism evidence="1 2">
    <name type="scientific">Dentiscutata erythropus</name>
    <dbReference type="NCBI Taxonomy" id="1348616"/>
    <lineage>
        <taxon>Eukaryota</taxon>
        <taxon>Fungi</taxon>
        <taxon>Fungi incertae sedis</taxon>
        <taxon>Mucoromycota</taxon>
        <taxon>Glomeromycotina</taxon>
        <taxon>Glomeromycetes</taxon>
        <taxon>Diversisporales</taxon>
        <taxon>Gigasporaceae</taxon>
        <taxon>Dentiscutata</taxon>
    </lineage>
</organism>
<dbReference type="AlphaFoldDB" id="A0A9N9P0I6"/>
<proteinExistence type="predicted"/>
<evidence type="ECO:0000313" key="1">
    <source>
        <dbReference type="EMBL" id="CAG8790834.1"/>
    </source>
</evidence>
<dbReference type="EMBL" id="CAJVPY010027197">
    <property type="protein sequence ID" value="CAG8790834.1"/>
    <property type="molecule type" value="Genomic_DNA"/>
</dbReference>
<sequence length="90" mass="10504">NHIANAINNIENQAELFLVFQIQLDNVALSGVSIGVKLIAKLIINKIEKEDGYNWTYVIEYRFTISYWLKDYIKYLFGYLQDFGLLINVL</sequence>
<evidence type="ECO:0000313" key="2">
    <source>
        <dbReference type="Proteomes" id="UP000789405"/>
    </source>
</evidence>
<feature type="non-terminal residue" evidence="1">
    <location>
        <position position="1"/>
    </location>
</feature>
<name>A0A9N9P0I6_9GLOM</name>
<comment type="caution">
    <text evidence="1">The sequence shown here is derived from an EMBL/GenBank/DDBJ whole genome shotgun (WGS) entry which is preliminary data.</text>
</comment>
<keyword evidence="2" id="KW-1185">Reference proteome</keyword>
<feature type="non-terminal residue" evidence="1">
    <location>
        <position position="90"/>
    </location>
</feature>
<dbReference type="OrthoDB" id="2425580at2759"/>
<gene>
    <name evidence="1" type="ORF">DERYTH_LOCUS21393</name>
</gene>
<reference evidence="1" key="1">
    <citation type="submission" date="2021-06" db="EMBL/GenBank/DDBJ databases">
        <authorList>
            <person name="Kallberg Y."/>
            <person name="Tangrot J."/>
            <person name="Rosling A."/>
        </authorList>
    </citation>
    <scope>NUCLEOTIDE SEQUENCE</scope>
    <source>
        <strain evidence="1">MA453B</strain>
    </source>
</reference>
<dbReference type="Proteomes" id="UP000789405">
    <property type="component" value="Unassembled WGS sequence"/>
</dbReference>
<protein>
    <submittedName>
        <fullName evidence="1">19818_t:CDS:1</fullName>
    </submittedName>
</protein>
<accession>A0A9N9P0I6</accession>